<dbReference type="PANTHER" id="PTHR22576">
    <property type="entry name" value="MUCOSA ASSOCIATED LYMPHOID TISSUE LYMPHOMA TRANSLOCATION PROTEIN 1/PARACASPASE"/>
    <property type="match status" value="1"/>
</dbReference>
<dbReference type="InterPro" id="IPR052039">
    <property type="entry name" value="Caspase-related_regulators"/>
</dbReference>
<sequence length="277" mass="31126">MTFWNKVRESDGICNRAVIVSVKDFDPGVDLTRRPGVGRDAQRLHRVLSRLGFKVEIHNDLTAEEIYSLFNTESKKTVDNCFIGIISTHGEEGVVFGADGNRVRLSRIIGFFDNPTMVDKTKLFLLQACRGHDLDSGVEIETDSVSVSDEDDNLSDYLSIPINTAVMYATAPGYSAFTNPLGSVFIQTFCNLLEEDGGCDLEITRLMTRLNYQVAYHFQARGKVLAGKKEMPCFATRLTEEVYPFRDSQRSTEELSEKLATTALVEDYHKVRKRSIS</sequence>
<dbReference type="PRINTS" id="PR00376">
    <property type="entry name" value="IL1BCENZYME"/>
</dbReference>
<gene>
    <name evidence="5" type="ORF">AALO_G00168990</name>
</gene>
<evidence type="ECO:0000256" key="1">
    <source>
        <dbReference type="ARBA" id="ARBA00010134"/>
    </source>
</evidence>
<dbReference type="GO" id="GO:0004197">
    <property type="term" value="F:cysteine-type endopeptidase activity"/>
    <property type="evidence" value="ECO:0007669"/>
    <property type="project" value="InterPro"/>
</dbReference>
<keyword evidence="6" id="KW-1185">Reference proteome</keyword>
<dbReference type="InterPro" id="IPR029030">
    <property type="entry name" value="Caspase-like_dom_sf"/>
</dbReference>
<dbReference type="Gene3D" id="3.40.50.1460">
    <property type="match status" value="1"/>
</dbReference>
<dbReference type="FunFam" id="3.40.50.1460:FF:000024">
    <property type="entry name" value="Caspase 21"/>
    <property type="match status" value="1"/>
</dbReference>
<organism evidence="5 6">
    <name type="scientific">Alosa alosa</name>
    <name type="common">allis shad</name>
    <dbReference type="NCBI Taxonomy" id="278164"/>
    <lineage>
        <taxon>Eukaryota</taxon>
        <taxon>Metazoa</taxon>
        <taxon>Chordata</taxon>
        <taxon>Craniata</taxon>
        <taxon>Vertebrata</taxon>
        <taxon>Euteleostomi</taxon>
        <taxon>Actinopterygii</taxon>
        <taxon>Neopterygii</taxon>
        <taxon>Teleostei</taxon>
        <taxon>Clupei</taxon>
        <taxon>Clupeiformes</taxon>
        <taxon>Clupeoidei</taxon>
        <taxon>Clupeidae</taxon>
        <taxon>Alosa</taxon>
    </lineage>
</organism>
<dbReference type="PROSITE" id="PS50207">
    <property type="entry name" value="CASPASE_P10"/>
    <property type="match status" value="1"/>
</dbReference>
<dbReference type="SMART" id="SM00115">
    <property type="entry name" value="CASc"/>
    <property type="match status" value="1"/>
</dbReference>
<dbReference type="SUPFAM" id="SSF52129">
    <property type="entry name" value="Caspase-like"/>
    <property type="match status" value="1"/>
</dbReference>
<evidence type="ECO:0000313" key="5">
    <source>
        <dbReference type="EMBL" id="KAG5272759.1"/>
    </source>
</evidence>
<evidence type="ECO:0000256" key="2">
    <source>
        <dbReference type="RuleBase" id="RU003971"/>
    </source>
</evidence>
<evidence type="ECO:0000259" key="3">
    <source>
        <dbReference type="PROSITE" id="PS50207"/>
    </source>
</evidence>
<dbReference type="EMBL" id="JADWDJ010000012">
    <property type="protein sequence ID" value="KAG5272759.1"/>
    <property type="molecule type" value="Genomic_DNA"/>
</dbReference>
<dbReference type="GO" id="GO:0006508">
    <property type="term" value="P:proteolysis"/>
    <property type="evidence" value="ECO:0007669"/>
    <property type="project" value="InterPro"/>
</dbReference>
<dbReference type="InterPro" id="IPR002138">
    <property type="entry name" value="Pept_C14_p10"/>
</dbReference>
<evidence type="ECO:0000313" key="6">
    <source>
        <dbReference type="Proteomes" id="UP000823561"/>
    </source>
</evidence>
<feature type="domain" description="Caspase family p10" evidence="3">
    <location>
        <begin position="168"/>
        <end position="246"/>
    </location>
</feature>
<dbReference type="Proteomes" id="UP000823561">
    <property type="component" value="Chromosome 12"/>
</dbReference>
<proteinExistence type="inferred from homology"/>
<reference evidence="5" key="1">
    <citation type="submission" date="2020-10" db="EMBL/GenBank/DDBJ databases">
        <title>Chromosome-scale genome assembly of the Allis shad, Alosa alosa.</title>
        <authorList>
            <person name="Margot Z."/>
            <person name="Christophe K."/>
            <person name="Cabau C."/>
            <person name="Louis A."/>
            <person name="Berthelot C."/>
            <person name="Parey E."/>
            <person name="Roest Crollius H."/>
            <person name="Montfort J."/>
            <person name="Robinson-Rechavi M."/>
            <person name="Bucao C."/>
            <person name="Bouchez O."/>
            <person name="Gislard M."/>
            <person name="Lluch J."/>
            <person name="Milhes M."/>
            <person name="Lampietro C."/>
            <person name="Lopez Roques C."/>
            <person name="Donnadieu C."/>
            <person name="Braasch I."/>
            <person name="Desvignes T."/>
            <person name="Postlethwait J."/>
            <person name="Bobe J."/>
            <person name="Guiguen Y."/>
        </authorList>
    </citation>
    <scope>NUCLEOTIDE SEQUENCE</scope>
    <source>
        <strain evidence="5">M-15738</strain>
        <tissue evidence="5">Blood</tissue>
    </source>
</reference>
<feature type="domain" description="Caspase family p20" evidence="4">
    <location>
        <begin position="17"/>
        <end position="133"/>
    </location>
</feature>
<dbReference type="InterPro" id="IPR001309">
    <property type="entry name" value="Pept_C14_p20"/>
</dbReference>
<dbReference type="InterPro" id="IPR015917">
    <property type="entry name" value="Pept_C14A"/>
</dbReference>
<accession>A0AAV6GCA5</accession>
<dbReference type="AlphaFoldDB" id="A0AAV6GCA5"/>
<name>A0AAV6GCA5_9TELE</name>
<dbReference type="PROSITE" id="PS50208">
    <property type="entry name" value="CASPASE_P20"/>
    <property type="match status" value="1"/>
</dbReference>
<comment type="similarity">
    <text evidence="1 2">Belongs to the peptidase C14A family.</text>
</comment>
<comment type="caution">
    <text evidence="5">The sequence shown here is derived from an EMBL/GenBank/DDBJ whole genome shotgun (WGS) entry which is preliminary data.</text>
</comment>
<evidence type="ECO:0000259" key="4">
    <source>
        <dbReference type="PROSITE" id="PS50208"/>
    </source>
</evidence>
<dbReference type="InterPro" id="IPR011600">
    <property type="entry name" value="Pept_C14_caspase"/>
</dbReference>
<dbReference type="PANTHER" id="PTHR22576:SF41">
    <property type="entry name" value="CASPASE 14, APOPTOSIS-RELATED CYSTEINE PEPTIDASE"/>
    <property type="match status" value="1"/>
</dbReference>
<protein>
    <submittedName>
        <fullName evidence="5">Uncharacterized protein</fullName>
    </submittedName>
</protein>
<dbReference type="Pfam" id="PF00656">
    <property type="entry name" value="Peptidase_C14"/>
    <property type="match status" value="1"/>
</dbReference>